<feature type="transmembrane region" description="Helical" evidence="8">
    <location>
        <begin position="60"/>
        <end position="78"/>
    </location>
</feature>
<accession>A0A1B6DP52</accession>
<dbReference type="GO" id="GO:0005886">
    <property type="term" value="C:plasma membrane"/>
    <property type="evidence" value="ECO:0007669"/>
    <property type="project" value="UniProtKB-SubCell"/>
</dbReference>
<keyword evidence="4 8" id="KW-0812">Transmembrane</keyword>
<keyword evidence="6 8" id="KW-0472">Membrane</keyword>
<keyword evidence="3" id="KW-1003">Cell membrane</keyword>
<evidence type="ECO:0000256" key="1">
    <source>
        <dbReference type="ARBA" id="ARBA00004651"/>
    </source>
</evidence>
<evidence type="ECO:0000256" key="8">
    <source>
        <dbReference type="SAM" id="Phobius"/>
    </source>
</evidence>
<evidence type="ECO:0000256" key="4">
    <source>
        <dbReference type="ARBA" id="ARBA00022692"/>
    </source>
</evidence>
<dbReference type="GO" id="GO:0008527">
    <property type="term" value="F:taste receptor activity"/>
    <property type="evidence" value="ECO:0007669"/>
    <property type="project" value="InterPro"/>
</dbReference>
<evidence type="ECO:0000256" key="7">
    <source>
        <dbReference type="ARBA" id="ARBA00023170"/>
    </source>
</evidence>
<feature type="transmembrane region" description="Helical" evidence="8">
    <location>
        <begin position="25"/>
        <end position="48"/>
    </location>
</feature>
<gene>
    <name evidence="9" type="ORF">g.4473</name>
</gene>
<evidence type="ECO:0000256" key="5">
    <source>
        <dbReference type="ARBA" id="ARBA00022989"/>
    </source>
</evidence>
<keyword evidence="7" id="KW-0675">Receptor</keyword>
<dbReference type="Pfam" id="PF06151">
    <property type="entry name" value="Trehalose_recp"/>
    <property type="match status" value="1"/>
</dbReference>
<feature type="transmembrane region" description="Helical" evidence="8">
    <location>
        <begin position="242"/>
        <end position="266"/>
    </location>
</feature>
<comment type="similarity">
    <text evidence="2">Belongs to the insect chemoreceptor superfamily. Gustatory receptor (GR) family. Gr5a subfamily.</text>
</comment>
<feature type="transmembrane region" description="Helical" evidence="8">
    <location>
        <begin position="167"/>
        <end position="196"/>
    </location>
</feature>
<protein>
    <recommendedName>
        <fullName evidence="10">Gustatory receptor</fullName>
    </recommendedName>
</protein>
<comment type="subcellular location">
    <subcellularLocation>
        <location evidence="1">Cell membrane</location>
        <topology evidence="1">Multi-pass membrane protein</topology>
    </subcellularLocation>
</comment>
<dbReference type="PANTHER" id="PTHR21421:SF29">
    <property type="entry name" value="GUSTATORY RECEPTOR 5A FOR TREHALOSE-RELATED"/>
    <property type="match status" value="1"/>
</dbReference>
<evidence type="ECO:0000256" key="2">
    <source>
        <dbReference type="ARBA" id="ARBA00005327"/>
    </source>
</evidence>
<dbReference type="EMBL" id="GEDC01009832">
    <property type="protein sequence ID" value="JAS27466.1"/>
    <property type="molecule type" value="Transcribed_RNA"/>
</dbReference>
<keyword evidence="5 8" id="KW-1133">Transmembrane helix</keyword>
<sequence length="390" mass="45275">MKLKVLGIRHCDSSKLKFTWKSMTTFYSLIIVLVGIGLCCHYFIAIIIKENGNPMDSLRRNFFILLPTLSIVISIRVARSWPTLIYQFERIERKMYTLSIKSHLPFKLKIYILLSILIYLSILTYFYVSVVSLIKTCDALNPHMATVYGLQVVHLIKLNIELPGVTWYAMSLAAICIVFPTIIIQVEGILIILISITTQYFKQFNKKLELVKFRKTSSYFWRNMRESYNELSHLVITLDQHLCILVFLVVSFSFGNTFFVLYMFLTYPDSKYVLFLLCIVLGKMGFFLVIMASVNYESKQMLSVLYSVPNNSYNIEVERFIRQVHFQKVAISGCRLFNIDREFVVTVFESIITYTLIAFQFGIVSDLKGRNNPSDLCIEVKKVFNDTLKS</sequence>
<dbReference type="AlphaFoldDB" id="A0A1B6DP52"/>
<dbReference type="InterPro" id="IPR009318">
    <property type="entry name" value="Gustatory_rcpt"/>
</dbReference>
<evidence type="ECO:0000313" key="9">
    <source>
        <dbReference type="EMBL" id="JAS27466.1"/>
    </source>
</evidence>
<reference evidence="9" key="1">
    <citation type="submission" date="2015-12" db="EMBL/GenBank/DDBJ databases">
        <title>De novo transcriptome assembly of four potential Pierce s Disease insect vectors from Arizona vineyards.</title>
        <authorList>
            <person name="Tassone E.E."/>
        </authorList>
    </citation>
    <scope>NUCLEOTIDE SEQUENCE</scope>
</reference>
<feature type="transmembrane region" description="Helical" evidence="8">
    <location>
        <begin position="272"/>
        <end position="294"/>
    </location>
</feature>
<dbReference type="GO" id="GO:0050916">
    <property type="term" value="P:sensory perception of sweet taste"/>
    <property type="evidence" value="ECO:0007669"/>
    <property type="project" value="UniProtKB-ARBA"/>
</dbReference>
<feature type="transmembrane region" description="Helical" evidence="8">
    <location>
        <begin position="110"/>
        <end position="134"/>
    </location>
</feature>
<evidence type="ECO:0008006" key="10">
    <source>
        <dbReference type="Google" id="ProtNLM"/>
    </source>
</evidence>
<dbReference type="PANTHER" id="PTHR21421">
    <property type="entry name" value="GUSTATORY RECEPTOR"/>
    <property type="match status" value="1"/>
</dbReference>
<evidence type="ECO:0000256" key="3">
    <source>
        <dbReference type="ARBA" id="ARBA00022475"/>
    </source>
</evidence>
<name>A0A1B6DP52_9HEMI</name>
<proteinExistence type="inferred from homology"/>
<evidence type="ECO:0000256" key="6">
    <source>
        <dbReference type="ARBA" id="ARBA00023136"/>
    </source>
</evidence>
<organism evidence="9">
    <name type="scientific">Clastoptera arizonana</name>
    <name type="common">Arizona spittle bug</name>
    <dbReference type="NCBI Taxonomy" id="38151"/>
    <lineage>
        <taxon>Eukaryota</taxon>
        <taxon>Metazoa</taxon>
        <taxon>Ecdysozoa</taxon>
        <taxon>Arthropoda</taxon>
        <taxon>Hexapoda</taxon>
        <taxon>Insecta</taxon>
        <taxon>Pterygota</taxon>
        <taxon>Neoptera</taxon>
        <taxon>Paraneoptera</taxon>
        <taxon>Hemiptera</taxon>
        <taxon>Auchenorrhyncha</taxon>
        <taxon>Cercopoidea</taxon>
        <taxon>Clastopteridae</taxon>
        <taxon>Clastoptera</taxon>
    </lineage>
</organism>